<dbReference type="OrthoDB" id="10394235at2759"/>
<organism evidence="2 3">
    <name type="scientific">Brachionus calyciflorus</name>
    <dbReference type="NCBI Taxonomy" id="104777"/>
    <lineage>
        <taxon>Eukaryota</taxon>
        <taxon>Metazoa</taxon>
        <taxon>Spiralia</taxon>
        <taxon>Gnathifera</taxon>
        <taxon>Rotifera</taxon>
        <taxon>Eurotatoria</taxon>
        <taxon>Monogononta</taxon>
        <taxon>Pseudotrocha</taxon>
        <taxon>Ploima</taxon>
        <taxon>Brachionidae</taxon>
        <taxon>Brachionus</taxon>
    </lineage>
</organism>
<evidence type="ECO:0000256" key="1">
    <source>
        <dbReference type="SAM" id="MobiDB-lite"/>
    </source>
</evidence>
<dbReference type="AlphaFoldDB" id="A0A813VSC5"/>
<protein>
    <recommendedName>
        <fullName evidence="4">Late endosomal/lysosomal adaptor and MAPK and MTOR activator 1</fullName>
    </recommendedName>
</protein>
<comment type="caution">
    <text evidence="2">The sequence shown here is derived from an EMBL/GenBank/DDBJ whole genome shotgun (WGS) entry which is preliminary data.</text>
</comment>
<keyword evidence="3" id="KW-1185">Reference proteome</keyword>
<evidence type="ECO:0000313" key="2">
    <source>
        <dbReference type="EMBL" id="CAF0847460.1"/>
    </source>
</evidence>
<reference evidence="2" key="1">
    <citation type="submission" date="2021-02" db="EMBL/GenBank/DDBJ databases">
        <authorList>
            <person name="Nowell W R."/>
        </authorList>
    </citation>
    <scope>NUCLEOTIDE SEQUENCE</scope>
    <source>
        <strain evidence="2">Ploen Becks lab</strain>
    </source>
</reference>
<accession>A0A813VSC5</accession>
<evidence type="ECO:0000313" key="3">
    <source>
        <dbReference type="Proteomes" id="UP000663879"/>
    </source>
</evidence>
<sequence length="204" mass="22709">MGCCCPKQTISDTESIDERTRLLSSDQKSRFVDSNQPQSNPQLNQPQGSAFNSAFNYGQGYQQTDAYDSNQINPIYPPVSGHNNPLSHENVIIEKILSEVIHVSAFDQRSGIQSNDFQQITSDQFPVQDMPFKMKGLLEPSINRQQLSLPDGVPAPFSVLAAQPPFSEDIKLINKMAFEAVNCINNFTLNVPDNVAFDFKPVNL</sequence>
<dbReference type="Proteomes" id="UP000663879">
    <property type="component" value="Unassembled WGS sequence"/>
</dbReference>
<feature type="compositionally biased region" description="Low complexity" evidence="1">
    <location>
        <begin position="34"/>
        <end position="49"/>
    </location>
</feature>
<dbReference type="EMBL" id="CAJNOC010001237">
    <property type="protein sequence ID" value="CAF0847460.1"/>
    <property type="molecule type" value="Genomic_DNA"/>
</dbReference>
<name>A0A813VSC5_9BILA</name>
<proteinExistence type="predicted"/>
<feature type="region of interest" description="Disordered" evidence="1">
    <location>
        <begin position="26"/>
        <end position="55"/>
    </location>
</feature>
<gene>
    <name evidence="2" type="ORF">OXX778_LOCUS8774</name>
</gene>
<evidence type="ECO:0008006" key="4">
    <source>
        <dbReference type="Google" id="ProtNLM"/>
    </source>
</evidence>